<organism evidence="2 3">
    <name type="scientific">Temnothorax curvispinosus</name>
    <dbReference type="NCBI Taxonomy" id="300111"/>
    <lineage>
        <taxon>Eukaryota</taxon>
        <taxon>Metazoa</taxon>
        <taxon>Ecdysozoa</taxon>
        <taxon>Arthropoda</taxon>
        <taxon>Hexapoda</taxon>
        <taxon>Insecta</taxon>
        <taxon>Pterygota</taxon>
        <taxon>Neoptera</taxon>
        <taxon>Endopterygota</taxon>
        <taxon>Hymenoptera</taxon>
        <taxon>Apocrita</taxon>
        <taxon>Aculeata</taxon>
        <taxon>Formicoidea</taxon>
        <taxon>Formicidae</taxon>
        <taxon>Myrmicinae</taxon>
        <taxon>Temnothorax</taxon>
    </lineage>
</organism>
<sequence>IRPERFLKLAAEISEVFPGEDERLYYIPRCVYNGKEVAPKGKLYNQYTNLVKKFRLNDLRGKSAHNVEEKENNDCNDDDTSVANDLAWLSIRLEPWTTVQEKWQATSKYRLAILQKQETNNSRKRKNSDQPPPDKVSDYIKKYRALRSPDGYTLLELDFLQLYPQSDINLTSKWTKFVQKVLEFSPSEIDGLADESPVTILHKFAKLFEPVILNARIGKFKTRPTRAEIAEGLVLHVKVCKYPVQSERPWLVLQQIIYDIYTPWDAQIPAVIQMCKKFALA</sequence>
<evidence type="ECO:0000313" key="3">
    <source>
        <dbReference type="RefSeq" id="XP_024884335.1"/>
    </source>
</evidence>
<evidence type="ECO:0000256" key="1">
    <source>
        <dbReference type="SAM" id="MobiDB-lite"/>
    </source>
</evidence>
<gene>
    <name evidence="3" type="primary">LOC112462664</name>
</gene>
<feature type="region of interest" description="Disordered" evidence="1">
    <location>
        <begin position="116"/>
        <end position="136"/>
    </location>
</feature>
<dbReference type="AlphaFoldDB" id="A0A6J1QUL8"/>
<keyword evidence="2" id="KW-1185">Reference proteome</keyword>
<feature type="non-terminal residue" evidence="3">
    <location>
        <position position="1"/>
    </location>
</feature>
<name>A0A6J1QUL8_9HYME</name>
<dbReference type="OrthoDB" id="3598281at2759"/>
<dbReference type="Proteomes" id="UP000504618">
    <property type="component" value="Unplaced"/>
</dbReference>
<evidence type="ECO:0000313" key="2">
    <source>
        <dbReference type="Proteomes" id="UP000504618"/>
    </source>
</evidence>
<accession>A0A6J1QUL8</accession>
<dbReference type="RefSeq" id="XP_024884335.1">
    <property type="nucleotide sequence ID" value="XM_025028567.1"/>
</dbReference>
<reference evidence="3" key="1">
    <citation type="submission" date="2025-08" db="UniProtKB">
        <authorList>
            <consortium name="RefSeq"/>
        </authorList>
    </citation>
    <scope>IDENTIFICATION</scope>
    <source>
        <tissue evidence="3">Whole body</tissue>
    </source>
</reference>
<dbReference type="GeneID" id="112462664"/>
<protein>
    <submittedName>
        <fullName evidence="3">Uncharacterized protein LOC112462664</fullName>
    </submittedName>
</protein>
<proteinExistence type="predicted"/>